<keyword evidence="3" id="KW-1133">Transmembrane helix</keyword>
<dbReference type="InterPro" id="IPR014782">
    <property type="entry name" value="Peptidase_M1_dom"/>
</dbReference>
<evidence type="ECO:0000256" key="2">
    <source>
        <dbReference type="SAM" id="MobiDB-lite"/>
    </source>
</evidence>
<name>A0A0N5A2I4_PARTI</name>
<feature type="transmembrane region" description="Helical" evidence="3">
    <location>
        <begin position="15"/>
        <end position="37"/>
    </location>
</feature>
<dbReference type="AlphaFoldDB" id="A0A0N5A2I4"/>
<dbReference type="SUPFAM" id="SSF63737">
    <property type="entry name" value="Leukotriene A4 hydrolase N-terminal domain"/>
    <property type="match status" value="1"/>
</dbReference>
<reference evidence="7" key="1">
    <citation type="submission" date="2017-02" db="UniProtKB">
        <authorList>
            <consortium name="WormBaseParasite"/>
        </authorList>
    </citation>
    <scope>IDENTIFICATION</scope>
</reference>
<dbReference type="SUPFAM" id="SSF55486">
    <property type="entry name" value="Metalloproteases ('zincins'), catalytic domain"/>
    <property type="match status" value="1"/>
</dbReference>
<feature type="domain" description="Aminopeptidase N-like N-terminal" evidence="5">
    <location>
        <begin position="243"/>
        <end position="433"/>
    </location>
</feature>
<dbReference type="Gene3D" id="1.10.390.10">
    <property type="entry name" value="Neutral Protease Domain 2"/>
    <property type="match status" value="1"/>
</dbReference>
<dbReference type="InterPro" id="IPR045357">
    <property type="entry name" value="Aminopeptidase_N-like_N"/>
</dbReference>
<feature type="domain" description="Peptidase M1 membrane alanine aminopeptidase" evidence="4">
    <location>
        <begin position="474"/>
        <end position="679"/>
    </location>
</feature>
<evidence type="ECO:0000259" key="4">
    <source>
        <dbReference type="Pfam" id="PF01433"/>
    </source>
</evidence>
<dbReference type="GO" id="GO:0016020">
    <property type="term" value="C:membrane"/>
    <property type="evidence" value="ECO:0007669"/>
    <property type="project" value="TreeGrafter"/>
</dbReference>
<dbReference type="InterPro" id="IPR050344">
    <property type="entry name" value="Peptidase_M1_aminopeptidases"/>
</dbReference>
<dbReference type="PANTHER" id="PTHR11533:SF294">
    <property type="entry name" value="THYROTROPIN-RELEASING HORMONE-DEGRADING ECTOENZYME"/>
    <property type="match status" value="1"/>
</dbReference>
<dbReference type="Gene3D" id="2.60.40.1730">
    <property type="entry name" value="tricorn interacting facor f3 domain"/>
    <property type="match status" value="1"/>
</dbReference>
<accession>A0A0N5A2I4</accession>
<keyword evidence="3" id="KW-0812">Transmembrane</keyword>
<evidence type="ECO:0000259" key="5">
    <source>
        <dbReference type="Pfam" id="PF17900"/>
    </source>
</evidence>
<dbReference type="GO" id="GO:0005615">
    <property type="term" value="C:extracellular space"/>
    <property type="evidence" value="ECO:0007669"/>
    <property type="project" value="TreeGrafter"/>
</dbReference>
<feature type="coiled-coil region" evidence="1">
    <location>
        <begin position="63"/>
        <end position="90"/>
    </location>
</feature>
<dbReference type="InterPro" id="IPR027268">
    <property type="entry name" value="Peptidase_M4/M1_CTD_sf"/>
</dbReference>
<evidence type="ECO:0000256" key="1">
    <source>
        <dbReference type="SAM" id="Coils"/>
    </source>
</evidence>
<feature type="region of interest" description="Disordered" evidence="2">
    <location>
        <begin position="120"/>
        <end position="175"/>
    </location>
</feature>
<evidence type="ECO:0000313" key="6">
    <source>
        <dbReference type="Proteomes" id="UP000038045"/>
    </source>
</evidence>
<protein>
    <submittedName>
        <fullName evidence="7">Aminopeptidase</fullName>
    </submittedName>
</protein>
<sequence length="878" mass="99359">MISERKEPKRSRNSVIFAVTVVGIFVLLSLIILRFALQHHEENDLSQQESIISTTSDVFLSKHDDNKDNIKKFETVINNLEKDEKILKEVLSTEKTKSSTIPTTIGSIPETTTTVQVPTTEELTTTTTTTTKAPTTTTEIPTTTTEAPTTTTEEPTTTSTTTTETPTTTTTTTTTEAPVITTEESVTTTTEEPIITTEEPVVEGTISDEICEIPSTLSQCPEISQQSPKTYPSIQEIFKTFTPETFKLNLTIPTLSYPLKVTGGITTELTILSKTSTLQINIGSTINYIHPTDIQLYNCKNKQFICLHSITRLMANDMLIFHLSSPVEEETKVILRITKFTSYVEQRSNVVNLQSPHRWQKGTSSLILTTTFGVKNSRMMFPCFDSMSIKIPTTLSIITNTNYNVKSNFPLSSLNTINEELNEFIFTEYGKISANQISFSIHKDIENLFDKSSKPEIELITGQHIKKKDFTWLFEEVHSVIREMESLTNISYPLPKITIIASSINYDILSSPGIIVVKEASLEYSKYYQTHTFLTKAVIQQWIGNAISVERRNELCIQDGLSTYLEWTISSKLPSVNMKVSDRYLEAKTRSMRNEDSGFDSELLLRDIKDLSDINVKCSNKAPLLFHMLSKTFGGHHFLTKLLTTITNKHLWSTINLNKLSESIFQVTQSKQAQNLVNQFFHKSGYSALQVSININTLNIKPITNGNWTNFDLPIQFIGTKNTKYTGKSTIDTTVNIDPSTSYIIADPSNALYARILYNSNNYKSIASCTPDCDGIEKQNIERIFNDFCWGLLNNKLTYSTSIESDTKTEKDTWKQFFKIISKKNREGIFSTRDYRDEVISQECNCCLDKSSARSSACKWIWKDKCEKIDVVKKTFYK</sequence>
<dbReference type="STRING" id="131310.A0A0N5A2I4"/>
<evidence type="ECO:0000313" key="7">
    <source>
        <dbReference type="WBParaSite" id="PTRK_0001584700.1"/>
    </source>
</evidence>
<dbReference type="GO" id="GO:0005737">
    <property type="term" value="C:cytoplasm"/>
    <property type="evidence" value="ECO:0007669"/>
    <property type="project" value="TreeGrafter"/>
</dbReference>
<dbReference type="PANTHER" id="PTHR11533">
    <property type="entry name" value="PROTEASE M1 ZINC METALLOPROTEASE"/>
    <property type="match status" value="1"/>
</dbReference>
<keyword evidence="1" id="KW-0175">Coiled coil</keyword>
<dbReference type="WBParaSite" id="PTRK_0001584700.1">
    <property type="protein sequence ID" value="PTRK_0001584700.1"/>
    <property type="gene ID" value="PTRK_0001584700"/>
</dbReference>
<proteinExistence type="predicted"/>
<dbReference type="GO" id="GO:0008237">
    <property type="term" value="F:metallopeptidase activity"/>
    <property type="evidence" value="ECO:0007669"/>
    <property type="project" value="InterPro"/>
</dbReference>
<keyword evidence="6" id="KW-1185">Reference proteome</keyword>
<dbReference type="GO" id="GO:0008270">
    <property type="term" value="F:zinc ion binding"/>
    <property type="evidence" value="ECO:0007669"/>
    <property type="project" value="InterPro"/>
</dbReference>
<dbReference type="Proteomes" id="UP000038045">
    <property type="component" value="Unplaced"/>
</dbReference>
<keyword evidence="3" id="KW-0472">Membrane</keyword>
<dbReference type="InterPro" id="IPR042097">
    <property type="entry name" value="Aminopeptidase_N-like_N_sf"/>
</dbReference>
<dbReference type="Pfam" id="PF17900">
    <property type="entry name" value="Peptidase_M1_N"/>
    <property type="match status" value="1"/>
</dbReference>
<dbReference type="Pfam" id="PF01433">
    <property type="entry name" value="Peptidase_M1"/>
    <property type="match status" value="1"/>
</dbReference>
<organism evidence="6 7">
    <name type="scientific">Parastrongyloides trichosuri</name>
    <name type="common">Possum-specific nematode worm</name>
    <dbReference type="NCBI Taxonomy" id="131310"/>
    <lineage>
        <taxon>Eukaryota</taxon>
        <taxon>Metazoa</taxon>
        <taxon>Ecdysozoa</taxon>
        <taxon>Nematoda</taxon>
        <taxon>Chromadorea</taxon>
        <taxon>Rhabditida</taxon>
        <taxon>Tylenchina</taxon>
        <taxon>Panagrolaimomorpha</taxon>
        <taxon>Strongyloidoidea</taxon>
        <taxon>Strongyloididae</taxon>
        <taxon>Parastrongyloides</taxon>
    </lineage>
</organism>
<evidence type="ECO:0000256" key="3">
    <source>
        <dbReference type="SAM" id="Phobius"/>
    </source>
</evidence>